<dbReference type="EMBL" id="UYJE01001689">
    <property type="protein sequence ID" value="VDI04271.1"/>
    <property type="molecule type" value="Genomic_DNA"/>
</dbReference>
<accession>A0A8B6CHQ1</accession>
<organism evidence="2 3">
    <name type="scientific">Mytilus galloprovincialis</name>
    <name type="common">Mediterranean mussel</name>
    <dbReference type="NCBI Taxonomy" id="29158"/>
    <lineage>
        <taxon>Eukaryota</taxon>
        <taxon>Metazoa</taxon>
        <taxon>Spiralia</taxon>
        <taxon>Lophotrochozoa</taxon>
        <taxon>Mollusca</taxon>
        <taxon>Bivalvia</taxon>
        <taxon>Autobranchia</taxon>
        <taxon>Pteriomorphia</taxon>
        <taxon>Mytilida</taxon>
        <taxon>Mytiloidea</taxon>
        <taxon>Mytilidae</taxon>
        <taxon>Mytilinae</taxon>
        <taxon>Mytilus</taxon>
    </lineage>
</organism>
<comment type="caution">
    <text evidence="2">The sequence shown here is derived from an EMBL/GenBank/DDBJ whole genome shotgun (WGS) entry which is preliminary data.</text>
</comment>
<dbReference type="Proteomes" id="UP000596742">
    <property type="component" value="Unassembled WGS sequence"/>
</dbReference>
<evidence type="ECO:0000256" key="1">
    <source>
        <dbReference type="SAM" id="MobiDB-lite"/>
    </source>
</evidence>
<name>A0A8B6CHQ1_MYTGA</name>
<proteinExistence type="predicted"/>
<evidence type="ECO:0000313" key="3">
    <source>
        <dbReference type="Proteomes" id="UP000596742"/>
    </source>
</evidence>
<gene>
    <name evidence="2" type="ORF">MGAL_10B053460</name>
</gene>
<feature type="compositionally biased region" description="Basic and acidic residues" evidence="1">
    <location>
        <begin position="84"/>
        <end position="107"/>
    </location>
</feature>
<feature type="compositionally biased region" description="Basic and acidic residues" evidence="1">
    <location>
        <begin position="61"/>
        <end position="76"/>
    </location>
</feature>
<feature type="region of interest" description="Disordered" evidence="1">
    <location>
        <begin position="61"/>
        <end position="107"/>
    </location>
</feature>
<keyword evidence="3" id="KW-1185">Reference proteome</keyword>
<dbReference type="AlphaFoldDB" id="A0A8B6CHQ1"/>
<reference evidence="2" key="1">
    <citation type="submission" date="2018-11" db="EMBL/GenBank/DDBJ databases">
        <authorList>
            <person name="Alioto T."/>
            <person name="Alioto T."/>
        </authorList>
    </citation>
    <scope>NUCLEOTIDE SEQUENCE</scope>
</reference>
<sequence length="178" mass="21113">MDQRMEVHAKATDNYPDDVPDTRALFSCKYNEHWVPNHCVPILPIDNIIIENNGCEEFKDEEREVLNEEKSEDKSKNQQNSIRTESENEVTNKEEFENQQEQEGKPQKYLHVYDEILTGEDNIMERFRKHFANLTVPIRDEPFKYKYEDKIKYETDKISDLTYNSDIKEATKCAISNL</sequence>
<protein>
    <submittedName>
        <fullName evidence="2">Uncharacterized protein</fullName>
    </submittedName>
</protein>
<evidence type="ECO:0000313" key="2">
    <source>
        <dbReference type="EMBL" id="VDI04271.1"/>
    </source>
</evidence>
<dbReference type="OrthoDB" id="6208130at2759"/>